<dbReference type="STRING" id="29542.A6070_13100"/>
<proteinExistence type="predicted"/>
<name>A0A1L3GEI7_SYNAC</name>
<dbReference type="AlphaFoldDB" id="A0A1L3GEI7"/>
<dbReference type="Proteomes" id="UP000182264">
    <property type="component" value="Chromosome"/>
</dbReference>
<dbReference type="EMBL" id="CP015518">
    <property type="protein sequence ID" value="APG24372.1"/>
    <property type="molecule type" value="Genomic_DNA"/>
</dbReference>
<dbReference type="InterPro" id="IPR023387">
    <property type="entry name" value="DUF1653-like_dom"/>
</dbReference>
<dbReference type="KEGG" id="pace:A6070_13100"/>
<dbReference type="Gene3D" id="2.30.30.320">
    <property type="entry name" value="DUF1653-like domain"/>
    <property type="match status" value="1"/>
</dbReference>
<dbReference type="RefSeq" id="WP_072286211.1">
    <property type="nucleotide sequence ID" value="NZ_CP015455.1"/>
</dbReference>
<evidence type="ECO:0000313" key="2">
    <source>
        <dbReference type="EMBL" id="APG24372.1"/>
    </source>
</evidence>
<dbReference type="InterPro" id="IPR037135">
    <property type="entry name" value="DUF1653-like_dom_sf"/>
</dbReference>
<protein>
    <recommendedName>
        <fullName evidence="1">DUF1653 domain-containing protein</fullName>
    </recommendedName>
</protein>
<evidence type="ECO:0000313" key="3">
    <source>
        <dbReference type="Proteomes" id="UP000182264"/>
    </source>
</evidence>
<reference evidence="2 3" key="1">
    <citation type="journal article" date="2017" name="Genome Announc.">
        <title>Complete Genome Sequences of Two Acetylene-Fermenting Pelobacter acetylenicus Strains.</title>
        <authorList>
            <person name="Sutton J.M."/>
            <person name="Baesman S.M."/>
            <person name="Fierst J.L."/>
            <person name="Poret-Peterson A.T."/>
            <person name="Oremland R.S."/>
            <person name="Dunlap D.S."/>
            <person name="Akob D.M."/>
        </authorList>
    </citation>
    <scope>NUCLEOTIDE SEQUENCE [LARGE SCALE GENOMIC DNA]</scope>
    <source>
        <strain evidence="2 3">DSM 3247</strain>
    </source>
</reference>
<feature type="domain" description="DUF1653" evidence="1">
    <location>
        <begin position="5"/>
        <end position="66"/>
    </location>
</feature>
<dbReference type="Pfam" id="PF07866">
    <property type="entry name" value="DUF1653"/>
    <property type="match status" value="1"/>
</dbReference>
<organism evidence="2 3">
    <name type="scientific">Syntrophotalea acetylenica</name>
    <name type="common">Pelobacter acetylenicus</name>
    <dbReference type="NCBI Taxonomy" id="29542"/>
    <lineage>
        <taxon>Bacteria</taxon>
        <taxon>Pseudomonadati</taxon>
        <taxon>Thermodesulfobacteriota</taxon>
        <taxon>Desulfuromonadia</taxon>
        <taxon>Desulfuromonadales</taxon>
        <taxon>Syntrophotaleaceae</taxon>
        <taxon>Syntrophotalea</taxon>
    </lineage>
</organism>
<gene>
    <name evidence="2" type="ORF">A7E75_04465</name>
</gene>
<evidence type="ECO:0000259" key="1">
    <source>
        <dbReference type="Pfam" id="PF07866"/>
    </source>
</evidence>
<dbReference type="OrthoDB" id="371169at2"/>
<sequence length="71" mass="8313">MLPKGIYRHFKGNLYEVLDTARHSETEEWFVVYRALYGDMGVWIRPLANFCETVETDGQSLPRFAYIGEKP</sequence>
<keyword evidence="3" id="KW-1185">Reference proteome</keyword>
<accession>A0A1L3GEI7</accession>